<reference evidence="2" key="1">
    <citation type="submission" date="2022-07" db="EMBL/GenBank/DDBJ databases">
        <authorList>
            <person name="Kouya T."/>
            <person name="Ishiyama Y."/>
        </authorList>
    </citation>
    <scope>NUCLEOTIDE SEQUENCE</scope>
    <source>
        <strain evidence="2">WR16-4</strain>
    </source>
</reference>
<proteinExistence type="predicted"/>
<name>A0A9W6B1G2_9LACO</name>
<protein>
    <submittedName>
        <fullName evidence="2">DUF3042 domain-containing protein</fullName>
    </submittedName>
</protein>
<dbReference type="InterPro" id="IPR021402">
    <property type="entry name" value="DUF3042"/>
</dbReference>
<dbReference type="RefSeq" id="WP_286136246.1">
    <property type="nucleotide sequence ID" value="NZ_BRPL01000002.1"/>
</dbReference>
<keyword evidence="3" id="KW-1185">Reference proteome</keyword>
<dbReference type="Proteomes" id="UP001144204">
    <property type="component" value="Unassembled WGS sequence"/>
</dbReference>
<comment type="caution">
    <text evidence="2">The sequence shown here is derived from an EMBL/GenBank/DDBJ whole genome shotgun (WGS) entry which is preliminary data.</text>
</comment>
<dbReference type="Pfam" id="PF11240">
    <property type="entry name" value="DUF3042"/>
    <property type="match status" value="1"/>
</dbReference>
<evidence type="ECO:0000256" key="1">
    <source>
        <dbReference type="SAM" id="MobiDB-lite"/>
    </source>
</evidence>
<evidence type="ECO:0000313" key="3">
    <source>
        <dbReference type="Proteomes" id="UP001144204"/>
    </source>
</evidence>
<dbReference type="EMBL" id="BRPL01000002">
    <property type="protein sequence ID" value="GLB46786.1"/>
    <property type="molecule type" value="Genomic_DNA"/>
</dbReference>
<evidence type="ECO:0000313" key="2">
    <source>
        <dbReference type="EMBL" id="GLB46786.1"/>
    </source>
</evidence>
<organism evidence="2 3">
    <name type="scientific">Philodulcilactobacillus myokoensis</name>
    <dbReference type="NCBI Taxonomy" id="2929573"/>
    <lineage>
        <taxon>Bacteria</taxon>
        <taxon>Bacillati</taxon>
        <taxon>Bacillota</taxon>
        <taxon>Bacilli</taxon>
        <taxon>Lactobacillales</taxon>
        <taxon>Lactobacillaceae</taxon>
        <taxon>Philodulcilactobacillus</taxon>
    </lineage>
</organism>
<feature type="compositionally biased region" description="Basic residues" evidence="1">
    <location>
        <begin position="43"/>
        <end position="58"/>
    </location>
</feature>
<sequence length="58" mass="6342">MKNFGKGFAAGVVATLGAVTGAFLSFKKAVVNPIEDKKDKFKQNHKRAMRKSRSVHHG</sequence>
<gene>
    <name evidence="2" type="ORF">WR164_07650</name>
</gene>
<dbReference type="AlphaFoldDB" id="A0A9W6B1G2"/>
<accession>A0A9W6B1G2</accession>
<reference evidence="2" key="2">
    <citation type="journal article" date="2023" name="PLoS ONE">
        <title>Philodulcilactobacillus myokoensis gen. nov., sp. nov., a fructophilic, acidophilic, and agar-phobic lactic acid bacterium isolated from fermented vegetable extracts.</title>
        <authorList>
            <person name="Kouya T."/>
            <person name="Ishiyama Y."/>
            <person name="Ohashi S."/>
            <person name="Kumakubo R."/>
            <person name="Yamazaki T."/>
            <person name="Otaki T."/>
        </authorList>
    </citation>
    <scope>NUCLEOTIDE SEQUENCE</scope>
    <source>
        <strain evidence="2">WR16-4</strain>
    </source>
</reference>
<feature type="region of interest" description="Disordered" evidence="1">
    <location>
        <begin position="37"/>
        <end position="58"/>
    </location>
</feature>